<dbReference type="Proteomes" id="UP000030689">
    <property type="component" value="Unassembled WGS sequence"/>
</dbReference>
<dbReference type="SUPFAM" id="SSF48452">
    <property type="entry name" value="TPR-like"/>
    <property type="match status" value="1"/>
</dbReference>
<evidence type="ECO:0000313" key="9">
    <source>
        <dbReference type="Proteomes" id="UP000030689"/>
    </source>
</evidence>
<dbReference type="GO" id="GO:0007064">
    <property type="term" value="P:mitotic sister chromatid cohesion"/>
    <property type="evidence" value="ECO:0007669"/>
    <property type="project" value="InterPro"/>
</dbReference>
<dbReference type="InterPro" id="IPR019440">
    <property type="entry name" value="MAU2"/>
</dbReference>
<evidence type="ECO:0000256" key="4">
    <source>
        <dbReference type="ARBA" id="ARBA00022776"/>
    </source>
</evidence>
<reference evidence="8 9" key="1">
    <citation type="journal article" date="2013" name="Front. Plant Sci.">
        <title>The Reference Genome of the Halophytic Plant Eutrema salsugineum.</title>
        <authorList>
            <person name="Yang R."/>
            <person name="Jarvis D.E."/>
            <person name="Chen H."/>
            <person name="Beilstein M.A."/>
            <person name="Grimwood J."/>
            <person name="Jenkins J."/>
            <person name="Shu S."/>
            <person name="Prochnik S."/>
            <person name="Xin M."/>
            <person name="Ma C."/>
            <person name="Schmutz J."/>
            <person name="Wing R.A."/>
            <person name="Mitchell-Olds T."/>
            <person name="Schumaker K.S."/>
            <person name="Wang X."/>
        </authorList>
    </citation>
    <scope>NUCLEOTIDE SEQUENCE [LARGE SCALE GENOMIC DNA]</scope>
</reference>
<dbReference type="STRING" id="72664.V4KZN3"/>
<evidence type="ECO:0000256" key="1">
    <source>
        <dbReference type="ARBA" id="ARBA00004123"/>
    </source>
</evidence>
<dbReference type="GO" id="GO:0009793">
    <property type="term" value="P:embryo development ending in seed dormancy"/>
    <property type="evidence" value="ECO:0007669"/>
    <property type="project" value="EnsemblPlants"/>
</dbReference>
<dbReference type="FunFam" id="1.25.40.10:FF:000614">
    <property type="entry name" value="Sister chromatid cohesion protein SCC4"/>
    <property type="match status" value="1"/>
</dbReference>
<dbReference type="Pfam" id="PF10345">
    <property type="entry name" value="Cohesin_load"/>
    <property type="match status" value="1"/>
</dbReference>
<dbReference type="GO" id="GO:0005737">
    <property type="term" value="C:cytoplasm"/>
    <property type="evidence" value="ECO:0007669"/>
    <property type="project" value="EnsemblPlants"/>
</dbReference>
<dbReference type="InterPro" id="IPR011990">
    <property type="entry name" value="TPR-like_helical_dom_sf"/>
</dbReference>
<comment type="similarity">
    <text evidence="2">Belongs to the SCC4/mau-2 family.</text>
</comment>
<keyword evidence="9" id="KW-1185">Reference proteome</keyword>
<evidence type="ECO:0000256" key="2">
    <source>
        <dbReference type="ARBA" id="ARBA00008585"/>
    </source>
</evidence>
<evidence type="ECO:0008006" key="10">
    <source>
        <dbReference type="Google" id="ProtNLM"/>
    </source>
</evidence>
<evidence type="ECO:0000313" key="8">
    <source>
        <dbReference type="EMBL" id="ESQ43440.1"/>
    </source>
</evidence>
<name>V4KZN3_EUTSA</name>
<dbReference type="AlphaFoldDB" id="V4KZN3"/>
<dbReference type="OrthoDB" id="5565328at2759"/>
<dbReference type="eggNOG" id="KOG2300">
    <property type="taxonomic scope" value="Eukaryota"/>
</dbReference>
<comment type="subcellular location">
    <subcellularLocation>
        <location evidence="1">Nucleus</location>
    </subcellularLocation>
</comment>
<dbReference type="Gene3D" id="1.25.40.10">
    <property type="entry name" value="Tetratricopeptide repeat domain"/>
    <property type="match status" value="1"/>
</dbReference>
<organism evidence="8 9">
    <name type="scientific">Eutrema salsugineum</name>
    <name type="common">Saltwater cress</name>
    <name type="synonym">Sisymbrium salsugineum</name>
    <dbReference type="NCBI Taxonomy" id="72664"/>
    <lineage>
        <taxon>Eukaryota</taxon>
        <taxon>Viridiplantae</taxon>
        <taxon>Streptophyta</taxon>
        <taxon>Embryophyta</taxon>
        <taxon>Tracheophyta</taxon>
        <taxon>Spermatophyta</taxon>
        <taxon>Magnoliopsida</taxon>
        <taxon>eudicotyledons</taxon>
        <taxon>Gunneridae</taxon>
        <taxon>Pentapetalae</taxon>
        <taxon>rosids</taxon>
        <taxon>malvids</taxon>
        <taxon>Brassicales</taxon>
        <taxon>Brassicaceae</taxon>
        <taxon>Eutremeae</taxon>
        <taxon>Eutrema</taxon>
    </lineage>
</organism>
<accession>V4KZN3</accession>
<keyword evidence="7" id="KW-0131">Cell cycle</keyword>
<evidence type="ECO:0000256" key="3">
    <source>
        <dbReference type="ARBA" id="ARBA00022618"/>
    </source>
</evidence>
<dbReference type="GO" id="GO:0051301">
    <property type="term" value="P:cell division"/>
    <property type="evidence" value="ECO:0007669"/>
    <property type="project" value="UniProtKB-KW"/>
</dbReference>
<evidence type="ECO:0000256" key="5">
    <source>
        <dbReference type="ARBA" id="ARBA00022829"/>
    </source>
</evidence>
<evidence type="ECO:0000256" key="6">
    <source>
        <dbReference type="ARBA" id="ARBA00023242"/>
    </source>
</evidence>
<keyword evidence="6" id="KW-0539">Nucleus</keyword>
<keyword evidence="5" id="KW-0159">Chromosome partition</keyword>
<evidence type="ECO:0000256" key="7">
    <source>
        <dbReference type="ARBA" id="ARBA00023306"/>
    </source>
</evidence>
<gene>
    <name evidence="8" type="ORF">EUTSA_v10012792mg</name>
</gene>
<dbReference type="OMA" id="QDAWYLS"/>
<protein>
    <recommendedName>
        <fullName evidence="10">MAU2 chromatid cohesion factor homolog</fullName>
    </recommendedName>
</protein>
<dbReference type="GO" id="GO:0005634">
    <property type="term" value="C:nucleus"/>
    <property type="evidence" value="ECO:0007669"/>
    <property type="project" value="UniProtKB-SubCell"/>
</dbReference>
<proteinExistence type="inferred from homology"/>
<keyword evidence="4" id="KW-0498">Mitosis</keyword>
<dbReference type="KEGG" id="eus:EUTSA_v10012792mg"/>
<dbReference type="Gramene" id="ESQ43440">
    <property type="protein sequence ID" value="ESQ43440"/>
    <property type="gene ID" value="EUTSA_v10012792mg"/>
</dbReference>
<dbReference type="PANTHER" id="PTHR21394">
    <property type="entry name" value="MAU2 CHROMATID COHESION FACTOR HOMOLOG"/>
    <property type="match status" value="1"/>
</dbReference>
<dbReference type="EMBL" id="KI517464">
    <property type="protein sequence ID" value="ESQ43440.1"/>
    <property type="molecule type" value="Genomic_DNA"/>
</dbReference>
<keyword evidence="3" id="KW-0132">Cell division</keyword>
<dbReference type="GO" id="GO:0007059">
    <property type="term" value="P:chromosome segregation"/>
    <property type="evidence" value="ECO:0007669"/>
    <property type="project" value="UniProtKB-KW"/>
</dbReference>
<sequence>MEGAAVAEGLWGLADHHEKLGEIGKTIKCLEAICQSQISFFPLVEVKTRLRVSALLLRYSHNVNHAKSHLERSLLLLNSIPSSFDLKFRAYSLLSHCYHLLASLPLQRNLLFKALELASSVSQDVSAYLWSCNFNSQLANTFIIQADFPSSLAALESGFLAASHICFPELQMFFTASMLHVHIMQWTDDYSVEKAVQRCDEIWETISSDKTERCPGLFFYNEMLHVFYRLRLCDHKNAQHHVDRLDQAMNAHSHRMQEAQQLQDELSSLNHSLSRYDLPSRERSALSTRKSQLQDRLNALSPSSTTGNSLEPAFFGNADRSWTEKLLLSPSPIDGEWLPKSAIYALVHLMVIISGRPKGNFKECLERFECGMQIIQDELIKLGITDEVRESDFRHTDIWMSGVYLTLQMQFLENKVALELTRSEYVEAQEALVEMKNLLTRFPTILQASECVIEMLRGQYSHSVGCYNEAAFHCIEATTLTESKSMQATCQAFAAVSYLAIGDAESSAKALDLIGPLYGMTNSLSGVREEASILFAYGLLLMKQQDLQEARNRLAKGLQIAHTHLGNLQLVSQYLTLLGNLALCLHDTVQAREILRSSLTLAKKLSDIPTQLWVLSIFTSMYQQLGEKGSEMENEEHRKKKWDELQSRLDETRGSIHHIELVAKARLEMHQVEDAQEQSVAVSYGQSMQVNLDIPESVGVGGPSLAQSSSRLVGLDTGKRWGKRRLS</sequence>